<dbReference type="EMBL" id="CAADRA010000516">
    <property type="protein sequence ID" value="VFT80358.1"/>
    <property type="molecule type" value="Genomic_DNA"/>
</dbReference>
<dbReference type="Proteomes" id="UP000332933">
    <property type="component" value="Unassembled WGS sequence"/>
</dbReference>
<name>A0A485KAV2_9STRA</name>
<protein>
    <submittedName>
        <fullName evidence="4">Aste57867_3184 protein</fullName>
    </submittedName>
</protein>
<feature type="coiled-coil region" evidence="1">
    <location>
        <begin position="67"/>
        <end position="101"/>
    </location>
</feature>
<dbReference type="EMBL" id="VJMH01000516">
    <property type="protein sequence ID" value="KAF0715815.1"/>
    <property type="molecule type" value="Genomic_DNA"/>
</dbReference>
<feature type="compositionally biased region" description="Polar residues" evidence="2">
    <location>
        <begin position="38"/>
        <end position="52"/>
    </location>
</feature>
<organism evidence="4 5">
    <name type="scientific">Aphanomyces stellatus</name>
    <dbReference type="NCBI Taxonomy" id="120398"/>
    <lineage>
        <taxon>Eukaryota</taxon>
        <taxon>Sar</taxon>
        <taxon>Stramenopiles</taxon>
        <taxon>Oomycota</taxon>
        <taxon>Saprolegniomycetes</taxon>
        <taxon>Saprolegniales</taxon>
        <taxon>Verrucalvaceae</taxon>
        <taxon>Aphanomyces</taxon>
    </lineage>
</organism>
<keyword evidence="1" id="KW-0175">Coiled coil</keyword>
<evidence type="ECO:0000313" key="3">
    <source>
        <dbReference type="EMBL" id="KAF0715815.1"/>
    </source>
</evidence>
<evidence type="ECO:0000313" key="5">
    <source>
        <dbReference type="Proteomes" id="UP000332933"/>
    </source>
</evidence>
<evidence type="ECO:0000313" key="4">
    <source>
        <dbReference type="EMBL" id="VFT80358.1"/>
    </source>
</evidence>
<evidence type="ECO:0000256" key="2">
    <source>
        <dbReference type="SAM" id="MobiDB-lite"/>
    </source>
</evidence>
<reference evidence="3" key="2">
    <citation type="submission" date="2019-06" db="EMBL/GenBank/DDBJ databases">
        <title>Genomics analysis of Aphanomyces spp. identifies a new class of oomycete effector associated with host adaptation.</title>
        <authorList>
            <person name="Gaulin E."/>
        </authorList>
    </citation>
    <scope>NUCLEOTIDE SEQUENCE</scope>
    <source>
        <strain evidence="3">CBS 578.67</strain>
    </source>
</reference>
<dbReference type="AlphaFoldDB" id="A0A485KAV2"/>
<dbReference type="OrthoDB" id="67935at2759"/>
<keyword evidence="5" id="KW-1185">Reference proteome</keyword>
<feature type="region of interest" description="Disordered" evidence="2">
    <location>
        <begin position="38"/>
        <end position="63"/>
    </location>
</feature>
<gene>
    <name evidence="4" type="primary">Aste57867_3184</name>
    <name evidence="3" type="ORF">As57867_003175</name>
    <name evidence="4" type="ORF">ASTE57867_3184</name>
</gene>
<sequence>MSTHNSTLDLPLWADVGDSSYAEFDFLPLVDNSLFEETSSLDGKPSVETTPPSADEEATRPRRRKRVNALQVAIVSLHEDKAELERQLAALEARYAARQMSMTTCELKWEQIARNQLQLKLKAVRENDELRARLAAQGQLQEQLEHLVWKKPRLLMMQIEDDAWRVLKLSADGEARLTAIHAIADRQLESIESDMLTHGLMADDGDVATARVDTSSPEWFAQGVRSMHVADSSLDAAMMAAWETLLRVQGRSKDPSLRRTVHTYTIDADTVYVRSCYDTSGASSVDAVKMNVVLKRQWRNGRDDDVAAQKHSVARIVYRTILEDAAHPWDASSYSTDEYGWVHLETCVDGGVRYKSFARVNFRRPAKQDDEAVLAAMLGAMYLGSGVPMQPHELVEQVFRTAWQDFEALFRGALDHGMAAHD</sequence>
<reference evidence="4 5" key="1">
    <citation type="submission" date="2019-03" db="EMBL/GenBank/DDBJ databases">
        <authorList>
            <person name="Gaulin E."/>
            <person name="Dumas B."/>
        </authorList>
    </citation>
    <scope>NUCLEOTIDE SEQUENCE [LARGE SCALE GENOMIC DNA]</scope>
    <source>
        <strain evidence="4">CBS 568.67</strain>
    </source>
</reference>
<proteinExistence type="predicted"/>
<accession>A0A485KAV2</accession>
<evidence type="ECO:0000256" key="1">
    <source>
        <dbReference type="SAM" id="Coils"/>
    </source>
</evidence>